<accession>A0AAD0ZME4</accession>
<dbReference type="Pfam" id="PF00437">
    <property type="entry name" value="T2SSE"/>
    <property type="match status" value="1"/>
</dbReference>
<proteinExistence type="inferred from homology"/>
<dbReference type="RefSeq" id="WP_124302022.1">
    <property type="nucleotide sequence ID" value="NZ_CP027750.1"/>
</dbReference>
<dbReference type="EMBL" id="CP027750">
    <property type="protein sequence ID" value="AZE31585.1"/>
    <property type="molecule type" value="Genomic_DNA"/>
</dbReference>
<dbReference type="InterPro" id="IPR027417">
    <property type="entry name" value="P-loop_NTPase"/>
</dbReference>
<comment type="similarity">
    <text evidence="1">Belongs to the GSP E family.</text>
</comment>
<dbReference type="Gene3D" id="3.40.50.300">
    <property type="entry name" value="P-loop containing nucleotide triphosphate hydrolases"/>
    <property type="match status" value="1"/>
</dbReference>
<evidence type="ECO:0000256" key="1">
    <source>
        <dbReference type="ARBA" id="ARBA00006611"/>
    </source>
</evidence>
<dbReference type="GO" id="GO:0005524">
    <property type="term" value="F:ATP binding"/>
    <property type="evidence" value="ECO:0007669"/>
    <property type="project" value="UniProtKB-KW"/>
</dbReference>
<sequence length="313" mass="34061">MSAISEANFVDLYLGDGFADVKGLPGQPTRVPAPQNWSAEIQQLRERCQEHFNKTQEPEFSLILDGAVYRVTQLQDLHAQSLFVLSKSAVQILPLEDLGLPDDLHQSLFSPTLRGLIFICGEMGSGKTSSAASMLVARLKELGGMAFTVEDPPEPLLHGEHGPGRCIQVPVSRRQGGYEEALIRALRTRAEILMVGEVRDTPTAVQVVQASINGHFIICTGHAGSVTQGIERLASLAEPKVSNAIRLLAQGLIAVIHQTLQPDAKGIKRLKLQCLSLTGSDAPGIREKIRIGQLQLLEQDIANQSSRSLWNDQ</sequence>
<dbReference type="PANTHER" id="PTHR30258">
    <property type="entry name" value="TYPE II SECRETION SYSTEM PROTEIN GSPE-RELATED"/>
    <property type="match status" value="1"/>
</dbReference>
<feature type="domain" description="Bacterial type II secretion system protein E" evidence="4">
    <location>
        <begin position="84"/>
        <end position="262"/>
    </location>
</feature>
<dbReference type="GO" id="GO:0005886">
    <property type="term" value="C:plasma membrane"/>
    <property type="evidence" value="ECO:0007669"/>
    <property type="project" value="TreeGrafter"/>
</dbReference>
<dbReference type="GO" id="GO:0016887">
    <property type="term" value="F:ATP hydrolysis activity"/>
    <property type="evidence" value="ECO:0007669"/>
    <property type="project" value="TreeGrafter"/>
</dbReference>
<keyword evidence="3" id="KW-0067">ATP-binding</keyword>
<protein>
    <submittedName>
        <fullName evidence="5">Conjugative transfer ATPase PilU in PFGI-1-like cluster</fullName>
    </submittedName>
</protein>
<dbReference type="PANTHER" id="PTHR30258:SF1">
    <property type="entry name" value="PROTEIN TRANSPORT PROTEIN HOFB HOMOLOG"/>
    <property type="match status" value="1"/>
</dbReference>
<name>A0AAD0ZME4_9PSED</name>
<dbReference type="SUPFAM" id="SSF52540">
    <property type="entry name" value="P-loop containing nucleoside triphosphate hydrolases"/>
    <property type="match status" value="1"/>
</dbReference>
<reference evidence="5 6" key="1">
    <citation type="submission" date="2018-03" db="EMBL/GenBank/DDBJ databases">
        <title>Diversity of phytobeneficial traits revealed by whole-genome analysis of worldwide-isolated phenazine-producing Pseudomonas spp.</title>
        <authorList>
            <person name="Biessy A."/>
            <person name="Novinscak A."/>
            <person name="Blom J."/>
            <person name="Leger G."/>
            <person name="Thomashow L.S."/>
            <person name="Cazorla F.M."/>
            <person name="Josic D."/>
            <person name="Filion M."/>
        </authorList>
    </citation>
    <scope>NUCLEOTIDE SEQUENCE [LARGE SCALE GENOMIC DNA]</scope>
    <source>
        <strain evidence="5 6">ChPhzS24</strain>
    </source>
</reference>
<evidence type="ECO:0000259" key="4">
    <source>
        <dbReference type="Pfam" id="PF00437"/>
    </source>
</evidence>
<organism evidence="5 6">
    <name type="scientific">Pseudomonas chlororaphis subsp. aureofaciens</name>
    <dbReference type="NCBI Taxonomy" id="587851"/>
    <lineage>
        <taxon>Bacteria</taxon>
        <taxon>Pseudomonadati</taxon>
        <taxon>Pseudomonadota</taxon>
        <taxon>Gammaproteobacteria</taxon>
        <taxon>Pseudomonadales</taxon>
        <taxon>Pseudomonadaceae</taxon>
        <taxon>Pseudomonas</taxon>
    </lineage>
</organism>
<keyword evidence="2" id="KW-0547">Nucleotide-binding</keyword>
<evidence type="ECO:0000313" key="6">
    <source>
        <dbReference type="Proteomes" id="UP000280455"/>
    </source>
</evidence>
<dbReference type="Proteomes" id="UP000280455">
    <property type="component" value="Chromosome"/>
</dbReference>
<evidence type="ECO:0000256" key="3">
    <source>
        <dbReference type="ARBA" id="ARBA00022840"/>
    </source>
</evidence>
<evidence type="ECO:0000313" key="5">
    <source>
        <dbReference type="EMBL" id="AZE31585.1"/>
    </source>
</evidence>
<dbReference type="AlphaFoldDB" id="A0AAD0ZME4"/>
<dbReference type="InterPro" id="IPR001482">
    <property type="entry name" value="T2SS/T4SS_dom"/>
</dbReference>
<gene>
    <name evidence="5" type="ORF">C4K07_4822</name>
</gene>
<evidence type="ECO:0000256" key="2">
    <source>
        <dbReference type="ARBA" id="ARBA00022741"/>
    </source>
</evidence>